<evidence type="ECO:0000313" key="3">
    <source>
        <dbReference type="EMBL" id="NJC71852.1"/>
    </source>
</evidence>
<comment type="caution">
    <text evidence="3">The sequence shown here is derived from an EMBL/GenBank/DDBJ whole genome shotgun (WGS) entry which is preliminary data.</text>
</comment>
<dbReference type="InterPro" id="IPR013094">
    <property type="entry name" value="AB_hydrolase_3"/>
</dbReference>
<dbReference type="InterPro" id="IPR050300">
    <property type="entry name" value="GDXG_lipolytic_enzyme"/>
</dbReference>
<sequence>MRFLQRLDPEIAAVLDHIPRLDLRDLAHARAERRELAALARSRWQPSGRVRTEVVHVPGRDGASSVPVRLHRPNGLAGPADPLRPALLWVHGGGHVLGHAEQDDPLLDRVVSTHGCVAVAPDWRHAPEHPYPAALEDCYATLTWLQAEARDLGIDPDRIVVGGASSGGGLAAGLALRARDEAVVGLAGQLLVYPMLDDRMVTASSTAVTDSRVWNEESNTIAWTAYLSGVKPVPAYAAPARATDLAGLPRTWIGTAELDLFVDEDVDYAQRLMAAGVSTELVVYRGAVHGFELFAPQAAVSRRFARDFHDALASLLT</sequence>
<dbReference type="Pfam" id="PF07859">
    <property type="entry name" value="Abhydrolase_3"/>
    <property type="match status" value="1"/>
</dbReference>
<evidence type="ECO:0000259" key="2">
    <source>
        <dbReference type="Pfam" id="PF07859"/>
    </source>
</evidence>
<dbReference type="SUPFAM" id="SSF53474">
    <property type="entry name" value="alpha/beta-Hydrolases"/>
    <property type="match status" value="1"/>
</dbReference>
<dbReference type="Gene3D" id="3.40.50.1820">
    <property type="entry name" value="alpha/beta hydrolase"/>
    <property type="match status" value="1"/>
</dbReference>
<reference evidence="3 4" key="1">
    <citation type="submission" date="2020-03" db="EMBL/GenBank/DDBJ databases">
        <title>WGS of the type strain of Planosporangium spp.</title>
        <authorList>
            <person name="Thawai C."/>
        </authorList>
    </citation>
    <scope>NUCLEOTIDE SEQUENCE [LARGE SCALE GENOMIC DNA]</scope>
    <source>
        <strain evidence="3 4">TBRC 5610</strain>
    </source>
</reference>
<organism evidence="3 4">
    <name type="scientific">Planosporangium thailandense</name>
    <dbReference type="NCBI Taxonomy" id="765197"/>
    <lineage>
        <taxon>Bacteria</taxon>
        <taxon>Bacillati</taxon>
        <taxon>Actinomycetota</taxon>
        <taxon>Actinomycetes</taxon>
        <taxon>Micromonosporales</taxon>
        <taxon>Micromonosporaceae</taxon>
        <taxon>Planosporangium</taxon>
    </lineage>
</organism>
<evidence type="ECO:0000313" key="4">
    <source>
        <dbReference type="Proteomes" id="UP000722989"/>
    </source>
</evidence>
<dbReference type="Proteomes" id="UP000722989">
    <property type="component" value="Unassembled WGS sequence"/>
</dbReference>
<feature type="domain" description="Alpha/beta hydrolase fold-3" evidence="2">
    <location>
        <begin position="87"/>
        <end position="292"/>
    </location>
</feature>
<proteinExistence type="predicted"/>
<keyword evidence="1 3" id="KW-0378">Hydrolase</keyword>
<dbReference type="PANTHER" id="PTHR48081:SF8">
    <property type="entry name" value="ALPHA_BETA HYDROLASE FOLD-3 DOMAIN-CONTAINING PROTEIN-RELATED"/>
    <property type="match status" value="1"/>
</dbReference>
<keyword evidence="4" id="KW-1185">Reference proteome</keyword>
<dbReference type="EMBL" id="JAATVY010000014">
    <property type="protein sequence ID" value="NJC71852.1"/>
    <property type="molecule type" value="Genomic_DNA"/>
</dbReference>
<dbReference type="PANTHER" id="PTHR48081">
    <property type="entry name" value="AB HYDROLASE SUPERFAMILY PROTEIN C4A8.06C"/>
    <property type="match status" value="1"/>
</dbReference>
<dbReference type="InterPro" id="IPR029058">
    <property type="entry name" value="AB_hydrolase_fold"/>
</dbReference>
<evidence type="ECO:0000256" key="1">
    <source>
        <dbReference type="ARBA" id="ARBA00022801"/>
    </source>
</evidence>
<dbReference type="GO" id="GO:0016787">
    <property type="term" value="F:hydrolase activity"/>
    <property type="evidence" value="ECO:0007669"/>
    <property type="project" value="UniProtKB-KW"/>
</dbReference>
<accession>A0ABX0Y0H9</accession>
<gene>
    <name evidence="3" type="ORF">HC031_19325</name>
</gene>
<dbReference type="RefSeq" id="WP_167926760.1">
    <property type="nucleotide sequence ID" value="NZ_JAATVY010000014.1"/>
</dbReference>
<name>A0ABX0Y0H9_9ACTN</name>
<protein>
    <submittedName>
        <fullName evidence="3">Alpha/beta hydrolase</fullName>
    </submittedName>
</protein>